<keyword evidence="11" id="KW-1185">Reference proteome</keyword>
<dbReference type="InterPro" id="IPR050091">
    <property type="entry name" value="PKS_NRPS_Biosynth_Enz"/>
</dbReference>
<comment type="function">
    <text evidence="5">Involved in production of the polyketide antibiotic thailandamide.</text>
</comment>
<feature type="domain" description="Ketosynthase family 3 (KS3)" evidence="8">
    <location>
        <begin position="2500"/>
        <end position="2926"/>
    </location>
</feature>
<organism evidence="10 11">
    <name type="scientific">Candidatus Endolissoclinum faulkneri L2</name>
    <dbReference type="NCBI Taxonomy" id="1193729"/>
    <lineage>
        <taxon>Bacteria</taxon>
        <taxon>Pseudomonadati</taxon>
        <taxon>Pseudomonadota</taxon>
        <taxon>Alphaproteobacteria</taxon>
        <taxon>Rhodospirillales</taxon>
        <taxon>Rhodospirillaceae</taxon>
        <taxon>Candidatus Endolissoclinum</taxon>
    </lineage>
</organism>
<evidence type="ECO:0000256" key="5">
    <source>
        <dbReference type="ARBA" id="ARBA00054155"/>
    </source>
</evidence>
<evidence type="ECO:0000259" key="9">
    <source>
        <dbReference type="PROSITE" id="PS52019"/>
    </source>
</evidence>
<dbReference type="InterPro" id="IPR016039">
    <property type="entry name" value="Thiolase-like"/>
</dbReference>
<dbReference type="KEGG" id="thal:A1OE_1499"/>
<dbReference type="InterPro" id="IPR029063">
    <property type="entry name" value="SAM-dependent_MTases_sf"/>
</dbReference>
<dbReference type="GO" id="GO:0004315">
    <property type="term" value="F:3-oxoacyl-[acyl-carrier-protein] synthase activity"/>
    <property type="evidence" value="ECO:0007669"/>
    <property type="project" value="InterPro"/>
</dbReference>
<dbReference type="PANTHER" id="PTHR43775">
    <property type="entry name" value="FATTY ACID SYNTHASE"/>
    <property type="match status" value="1"/>
</dbReference>
<dbReference type="eggNOG" id="COG1028">
    <property type="taxonomic scope" value="Bacteria"/>
</dbReference>
<evidence type="ECO:0000256" key="6">
    <source>
        <dbReference type="PROSITE-ProRule" id="PRU01363"/>
    </source>
</evidence>
<name>K7Z660_9PROT</name>
<dbReference type="Gene3D" id="1.10.1200.10">
    <property type="entry name" value="ACP-like"/>
    <property type="match status" value="2"/>
</dbReference>
<keyword evidence="3" id="KW-0808">Transferase</keyword>
<dbReference type="GO" id="GO:0005886">
    <property type="term" value="C:plasma membrane"/>
    <property type="evidence" value="ECO:0007669"/>
    <property type="project" value="TreeGrafter"/>
</dbReference>
<dbReference type="InterPro" id="IPR036736">
    <property type="entry name" value="ACP-like_sf"/>
</dbReference>
<dbReference type="EMBL" id="CP003539">
    <property type="protein sequence ID" value="AFX99668.1"/>
    <property type="molecule type" value="Genomic_DNA"/>
</dbReference>
<dbReference type="PROSITE" id="PS50075">
    <property type="entry name" value="CARRIER"/>
    <property type="match status" value="2"/>
</dbReference>
<protein>
    <submittedName>
        <fullName evidence="10">PtzA</fullName>
    </submittedName>
</protein>
<dbReference type="eggNOG" id="COG3321">
    <property type="taxonomic scope" value="Bacteria"/>
</dbReference>
<feature type="domain" description="Carrier" evidence="7">
    <location>
        <begin position="2395"/>
        <end position="2472"/>
    </location>
</feature>
<dbReference type="InterPro" id="IPR020806">
    <property type="entry name" value="PKS_PP-bd"/>
</dbReference>
<dbReference type="Pfam" id="PF02801">
    <property type="entry name" value="Ketoacyl-synt_C"/>
    <property type="match status" value="3"/>
</dbReference>
<dbReference type="PROSITE" id="PS00012">
    <property type="entry name" value="PHOSPHOPANTETHEINE"/>
    <property type="match status" value="1"/>
</dbReference>
<dbReference type="GO" id="GO:0071770">
    <property type="term" value="P:DIM/DIP cell wall layer assembly"/>
    <property type="evidence" value="ECO:0007669"/>
    <property type="project" value="TreeGrafter"/>
</dbReference>
<dbReference type="HOGENOM" id="CLU_000416_0_0_5"/>
<dbReference type="InterPro" id="IPR018201">
    <property type="entry name" value="Ketoacyl_synth_AS"/>
</dbReference>
<dbReference type="PATRIC" id="fig|1193729.4.peg.786"/>
<dbReference type="Gene3D" id="3.10.129.110">
    <property type="entry name" value="Polyketide synthase dehydratase"/>
    <property type="match status" value="1"/>
</dbReference>
<evidence type="ECO:0000313" key="11">
    <source>
        <dbReference type="Proteomes" id="UP000010077"/>
    </source>
</evidence>
<dbReference type="GO" id="GO:0004312">
    <property type="term" value="F:fatty acid synthase activity"/>
    <property type="evidence" value="ECO:0007669"/>
    <property type="project" value="TreeGrafter"/>
</dbReference>
<dbReference type="InterPro" id="IPR013968">
    <property type="entry name" value="PKS_KR"/>
</dbReference>
<evidence type="ECO:0000313" key="10">
    <source>
        <dbReference type="EMBL" id="AFX99668.1"/>
    </source>
</evidence>
<dbReference type="GO" id="GO:0031177">
    <property type="term" value="F:phosphopantetheine binding"/>
    <property type="evidence" value="ECO:0007669"/>
    <property type="project" value="InterPro"/>
</dbReference>
<dbReference type="CDD" id="cd00833">
    <property type="entry name" value="PKS"/>
    <property type="match status" value="3"/>
</dbReference>
<dbReference type="SUPFAM" id="SSF53335">
    <property type="entry name" value="S-adenosyl-L-methionine-dependent methyltransferases"/>
    <property type="match status" value="1"/>
</dbReference>
<feature type="active site" description="Proton acceptor; for dehydratase activity" evidence="6">
    <location>
        <position position="1313"/>
    </location>
</feature>
<dbReference type="Gene3D" id="3.40.50.720">
    <property type="entry name" value="NAD(P)-binding Rossmann-like Domain"/>
    <property type="match status" value="1"/>
</dbReference>
<feature type="domain" description="PKS/mFAS DH" evidence="9">
    <location>
        <begin position="1274"/>
        <end position="1550"/>
    </location>
</feature>
<dbReference type="PROSITE" id="PS52004">
    <property type="entry name" value="KS3_2"/>
    <property type="match status" value="3"/>
</dbReference>
<keyword evidence="1" id="KW-0596">Phosphopantetheine</keyword>
<dbReference type="InterPro" id="IPR013217">
    <property type="entry name" value="Methyltransf_12"/>
</dbReference>
<feature type="domain" description="Ketosynthase family 3 (KS3)" evidence="8">
    <location>
        <begin position="707"/>
        <end position="1136"/>
    </location>
</feature>
<evidence type="ECO:0000256" key="4">
    <source>
        <dbReference type="ARBA" id="ARBA00023268"/>
    </source>
</evidence>
<feature type="domain" description="Ketosynthase family 3 (KS3)" evidence="8">
    <location>
        <begin position="16"/>
        <end position="434"/>
    </location>
</feature>
<gene>
    <name evidence="10" type="ORF">A1OE_1499</name>
</gene>
<dbReference type="Gene3D" id="3.40.47.10">
    <property type="match status" value="3"/>
</dbReference>
<dbReference type="PROSITE" id="PS52019">
    <property type="entry name" value="PKS_MFAS_DH"/>
    <property type="match status" value="1"/>
</dbReference>
<sequence>MELRIGMSNSNQITSETAIAVIGLDCRFPGAINAGEYWQDIVNGRSRLIALPDEIIREFGLGSADALDPATIKVFGVLQDVDRFDSELFAIPPRRAARLDPQQRILLELAWNAMEEAGYGPQTSDLLVGTFIGLAQSSYFPAEKGLPEDAVFDLTAQEKDYAATRIAHKLGLLGPAMVVQSACSSALLAVHMACEALISGQCDMAIAGGASIAFPQGAYRHVPGLMLSPTGHCRVFDERANGTVPGNGAGLVVLKPLDRALADGDPIRAVIRGSASNNDGAIKADYLAPSVNGQALAVGEALAVAGCKPADIGLIEAHATGTKLGDPIEIKALSRIFTGLPVGSIVIGSAKASIGHLNAASGIAGLIKAILALENAKLPPLAGFQSPNRNIPFGDTPFRVAVSAEPWLAQEKKRVAGVSSFGFGGTNVHVVLEEAPIRLVRPAIKQVGVALALSAMNPDQLEMLGQRIADALEYDPLLRLDDVSLTLLVGRASLPVRRAAVVTTREEAIDWLRGRDSSGNLPENLATWIDGKPSNVSKIIPEEGQRVRLPGYPFNAQRHWTELVGLMPAPTGLAWRDGQTYASLNLGEVTKESERSSVDMIDNLIRELVGEALGVQSTSIDSTAPLASFALDSLLTVGITNRLKEKFPDLRDTILFEQESIASLCKYLLDTFPDEIAALTKVNVATHPIKDSAVFAATPKNKDISVQRSIAIIGMAGRYPDAPNLEQYWKNLRQGVCSLHDVPPERWRVEDFTDPSRPDRTTVRKGGFITDVDRFDSMFFGITPKEAKLMDPQHRLFLEVAWQAIEDAGYTPAELKRSAGNGAVGDVGVIVGAMNQPYRLVGLPATASGKVVQNGHWSIANRLSYHLDLTGVSMAVDTACSASLTAVHLACAALTQGDCGVVVVGGVNLILHPLQSLELARIGMLSPSNLCRPFAEGADGTIQGEGIGAMVLKPLDRALADGDTIRSIILGSAIDAGGRTSGYTVPNPNAQRRVIQAAMAQARIDPASIAHVECHGTGTDLGDPIEVNALADALKDRHEKILIGSVKGNIGHLESAAGIAGLSKLIMEIEAGEVVPSLGAENLSKRIDFTGQKLEVATTLRSWPCRFDVAGKIQPRRGGISSFGAGGANAHLVIEQAPKPPTRSAAPAGLIPLLLSARDSDRLSAIALRLADRIAAMAVNEPDGRALLADISYTLAIGRVVFDHCCVINVDDILDAVAQLRSLLPSSAPTIKPGEIIKMLGLGRRRVALPGYPFAGESYWVEGATRPIIIPDKGPVLPVSSSVEDSVISSRLGDLALSKSLHIAADDPLIDQHRVRGLPTMPGVASVLAALRIYGKLAFGVRNVVWLRPLVSEGSGLDFKISITEDVFILETCKGVACKGYFAPSDLLVSPSIPQGGSVLDGKEFYDRLLDTGLEYRGNYRLIDVVRMDHDFVVATVNTSVIRDRYIDWPLPPPLLDAALQVAAGMTLPPKRGQSRTLVPFSVECIDLAPNAADFWQEATQIFAQRRRVIAGARGDRTERFDASIITSNGNVLASISGLVARDASGRANKRALMAPVTDIGDWAFKPIWRAVSVPATSLPERVLLVVGPGGEQLAGLLSARFSAYDKRLLSKETPEVLAQLVMQGSALVIVVGPQGDGTTPPLSMLSLLRVLKSTCLLNPLTVRLIACGANHPSVAAIFGLIRVAAKEVPSWSVACIEVPDQPSDALLNGALSDPGDSIGREIRLTDTGRLVARLERTPLEVPVNPVWREGGHVVILGGAGGIGSALAKSLAKRVHSRFTLVGRSAETSEIRALIEQIESVGGAAVYFSADGSNAVAITEVLDLGRKVFGPIHAAVHSAIVMDDRALERMDDEAFIRAFSIKASGTLSLAEAVRNDPLDVLALFSSANSFAAMPGQANYVAGCLAKDAIGRRLSEEGWPVRLINWGFWGDVGRVATSEYRQRLQRSGVNPLTTEEGLDAIDRALSAPTKNAAGQVLVLKATQETMERLGVQESEIKSETNLTQASEEYNLLDYIARSSIARWLADRGVLGELGTHVLLSDLENMIKPAARHSRLVSALIDMLVRDGFLAVCPTGFKVNKLIPETAQILAQQDELIARNSAYRAHVDLLAACLANYDDVLRDDKLATDVLFPGGGLDFVSPMYAGNLMVDTFNDWTAEACVSSLIKQRVAERGVSNVLEFGAGTGSLTSALVRKLDAIGGVSCYRFTDLSLGFCRVADTRFGPGRPWFKTGLLDISREPEKSLCGVFNVVVGANVIHATPSIADSLSHAKKLLTAGGTLVLYEMMALHDFVTVTFGLLDGWWVANDMRLPHSPLLDVNLWRKAITEAGFEDITVLDGSRHGVLIAQAPSNKKQPTIDSVDLVSLSQSSNPLVRKLDANRAEKGRNSPAIDLDAVAGLIDAAESLITEALIDALELPRHEIHPNRAFADFGADSILSVDLITSLNDKLGIELKPTILFSYTTVEALASYLAEVFPADLQRVSIKSASLPTLSPRLVSTPKDEFAVAIIGMSGRFPGSADLDAFWMNLKESNDQVIPVPISRWNHASILASSPAPAGYTDCPNGGFLSDVDLFDPIFFGVSPTEATLMDPQQRLLLEEAWRALEDAGRTGDSLARSLTGVFIGTVTGDYAEYLRASGIIEDIQAFIGNTASMTASRIAYHLDLNGPTLSIDTACSSSLVAVHQAVESLRAGGCEMALAGGVAVMNTPRFYIAAASAGMLSPTGRCHTLDAYADGLVPSEGVGVFVLRRLADAVRDGDPIRAIIRASDINQDGASNGITAPNGSAQVALLKRIYSKSNIDPSSIGLIELHGTGTKLGDPIEMESLELAFDSSKAPQGGWPVTSVKSIIGHSLPAAGVAGLAKLVLALKHRIFPPILNINQPNPLITSLVSGRFRAITKAEPWLALNGIPRRAGVSSFGFGGTNAHVVVEEWESTPVTSWQHGAVSVVLSAATQFSLQAYRLQLADWLEGTGYMVSLGDLAVTLALGRKTMRYRAAFVVEKIVDLIRLLRDLSAGNTVSGSTSWHNCARGFLAGDRIDWNYAFAGTDARKVHLPTTRFDLRRCWPDSASSFSRKRGVSSAIGLDLDTSRYTTHKDVKKN</sequence>
<accession>K7Z660</accession>
<dbReference type="FunFam" id="3.40.47.10:FF:000019">
    <property type="entry name" value="Polyketide synthase type I"/>
    <property type="match status" value="1"/>
</dbReference>
<dbReference type="Pfam" id="PF00550">
    <property type="entry name" value="PP-binding"/>
    <property type="match status" value="2"/>
</dbReference>
<dbReference type="InterPro" id="IPR042104">
    <property type="entry name" value="PKS_dehydratase_sf"/>
</dbReference>
<dbReference type="Pfam" id="PF08242">
    <property type="entry name" value="Methyltransf_12"/>
    <property type="match status" value="1"/>
</dbReference>
<feature type="active site" description="Proton donor; for dehydratase activity" evidence="6">
    <location>
        <position position="1457"/>
    </location>
</feature>
<dbReference type="PANTHER" id="PTHR43775:SF37">
    <property type="entry name" value="SI:DKEY-61P9.11"/>
    <property type="match status" value="1"/>
</dbReference>
<dbReference type="Pfam" id="PF14765">
    <property type="entry name" value="PS-DH"/>
    <property type="match status" value="1"/>
</dbReference>
<dbReference type="SMART" id="SM01294">
    <property type="entry name" value="PKS_PP_betabranch"/>
    <property type="match status" value="1"/>
</dbReference>
<evidence type="ECO:0000256" key="2">
    <source>
        <dbReference type="ARBA" id="ARBA00022553"/>
    </source>
</evidence>
<dbReference type="Proteomes" id="UP000010077">
    <property type="component" value="Chromosome"/>
</dbReference>
<reference evidence="10 11" key="1">
    <citation type="journal article" date="2012" name="Proc. Natl. Acad. Sci. U.S.A.">
        <title>Genome streamlining and chemical defense in a coral reef symbiosis.</title>
        <authorList>
            <person name="Kwan J.C."/>
            <person name="Donia M.S."/>
            <person name="Han A.W."/>
            <person name="Hirose E."/>
            <person name="Haygood M.G."/>
            <person name="Schmidt E.W."/>
        </authorList>
    </citation>
    <scope>NUCLEOTIDE SEQUENCE [LARGE SCALE GENOMIC DNA]</scope>
    <source>
        <strain evidence="10 11">L2</strain>
    </source>
</reference>
<evidence type="ECO:0000256" key="3">
    <source>
        <dbReference type="ARBA" id="ARBA00022679"/>
    </source>
</evidence>
<dbReference type="SMART" id="SM00825">
    <property type="entry name" value="PKS_KS"/>
    <property type="match status" value="3"/>
</dbReference>
<evidence type="ECO:0000259" key="7">
    <source>
        <dbReference type="PROSITE" id="PS50075"/>
    </source>
</evidence>
<dbReference type="InterPro" id="IPR009081">
    <property type="entry name" value="PP-bd_ACP"/>
</dbReference>
<dbReference type="Gene3D" id="1.10.1240.100">
    <property type="match status" value="3"/>
</dbReference>
<dbReference type="Pfam" id="PF08659">
    <property type="entry name" value="KR"/>
    <property type="match status" value="1"/>
</dbReference>
<dbReference type="InterPro" id="IPR020841">
    <property type="entry name" value="PKS_Beta-ketoAc_synthase_dom"/>
</dbReference>
<proteinExistence type="predicted"/>
<keyword evidence="4" id="KW-0511">Multifunctional enzyme</keyword>
<dbReference type="InterPro" id="IPR032821">
    <property type="entry name" value="PKS_assoc"/>
</dbReference>
<dbReference type="SMART" id="SM00822">
    <property type="entry name" value="PKS_KR"/>
    <property type="match status" value="1"/>
</dbReference>
<evidence type="ECO:0000259" key="8">
    <source>
        <dbReference type="PROSITE" id="PS52004"/>
    </source>
</evidence>
<dbReference type="InterPro" id="IPR049900">
    <property type="entry name" value="PKS_mFAS_DH"/>
</dbReference>
<dbReference type="CDD" id="cd08953">
    <property type="entry name" value="KR_2_SDR_x"/>
    <property type="match status" value="1"/>
</dbReference>
<dbReference type="InterPro" id="IPR014030">
    <property type="entry name" value="Ketoacyl_synth_N"/>
</dbReference>
<dbReference type="Pfam" id="PF16197">
    <property type="entry name" value="KAsynt_C_assoc"/>
    <property type="match status" value="2"/>
</dbReference>
<keyword evidence="2" id="KW-0597">Phosphoprotein</keyword>
<dbReference type="InterPro" id="IPR049551">
    <property type="entry name" value="PKS_DH_C"/>
</dbReference>
<dbReference type="GO" id="GO:0006633">
    <property type="term" value="P:fatty acid biosynthetic process"/>
    <property type="evidence" value="ECO:0007669"/>
    <property type="project" value="InterPro"/>
</dbReference>
<dbReference type="Gene3D" id="3.40.50.150">
    <property type="entry name" value="Vaccinia Virus protein VP39"/>
    <property type="match status" value="1"/>
</dbReference>
<dbReference type="STRING" id="1193729.A1OE_1499"/>
<dbReference type="SMART" id="SM00823">
    <property type="entry name" value="PKS_PP"/>
    <property type="match status" value="2"/>
</dbReference>
<dbReference type="InterPro" id="IPR057326">
    <property type="entry name" value="KR_dom"/>
</dbReference>
<dbReference type="SUPFAM" id="SSF47336">
    <property type="entry name" value="ACP-like"/>
    <property type="match status" value="2"/>
</dbReference>
<dbReference type="PROSITE" id="PS00606">
    <property type="entry name" value="KS3_1"/>
    <property type="match status" value="3"/>
</dbReference>
<evidence type="ECO:0000256" key="1">
    <source>
        <dbReference type="ARBA" id="ARBA00022450"/>
    </source>
</evidence>
<feature type="region of interest" description="N-terminal hotdog fold" evidence="6">
    <location>
        <begin position="1274"/>
        <end position="1384"/>
    </location>
</feature>
<dbReference type="InterPro" id="IPR006162">
    <property type="entry name" value="Ppantetheine_attach_site"/>
</dbReference>
<dbReference type="SUPFAM" id="SSF51735">
    <property type="entry name" value="NAD(P)-binding Rossmann-fold domains"/>
    <property type="match status" value="2"/>
</dbReference>
<dbReference type="InterPro" id="IPR036291">
    <property type="entry name" value="NAD(P)-bd_dom_sf"/>
</dbReference>
<feature type="domain" description="Carrier" evidence="7">
    <location>
        <begin position="599"/>
        <end position="672"/>
    </location>
</feature>
<feature type="region of interest" description="C-terminal hotdog fold" evidence="6">
    <location>
        <begin position="1397"/>
        <end position="1550"/>
    </location>
</feature>
<dbReference type="GO" id="GO:0005737">
    <property type="term" value="C:cytoplasm"/>
    <property type="evidence" value="ECO:0007669"/>
    <property type="project" value="TreeGrafter"/>
</dbReference>
<dbReference type="eggNOG" id="COG2519">
    <property type="taxonomic scope" value="Bacteria"/>
</dbReference>
<dbReference type="InterPro" id="IPR014031">
    <property type="entry name" value="Ketoacyl_synth_C"/>
</dbReference>
<dbReference type="Pfam" id="PF00109">
    <property type="entry name" value="ketoacyl-synt"/>
    <property type="match status" value="3"/>
</dbReference>
<dbReference type="SUPFAM" id="SSF53901">
    <property type="entry name" value="Thiolase-like"/>
    <property type="match status" value="3"/>
</dbReference>
<dbReference type="Pfam" id="PF22621">
    <property type="entry name" value="CurL-like_PKS_C"/>
    <property type="match status" value="1"/>
</dbReference>